<protein>
    <recommendedName>
        <fullName evidence="7">Ubiquitin-like protease family profile domain-containing protein</fullName>
    </recommendedName>
</protein>
<evidence type="ECO:0000256" key="1">
    <source>
        <dbReference type="ARBA" id="ARBA00005234"/>
    </source>
</evidence>
<dbReference type="GO" id="GO:0070139">
    <property type="term" value="F:SUMO-specific endopeptidase activity"/>
    <property type="evidence" value="ECO:0007669"/>
    <property type="project" value="TreeGrafter"/>
</dbReference>
<proteinExistence type="inferred from homology"/>
<feature type="region of interest" description="Disordered" evidence="6">
    <location>
        <begin position="1687"/>
        <end position="1759"/>
    </location>
</feature>
<dbReference type="PANTHER" id="PTHR46896">
    <property type="entry name" value="SENTRIN-SPECIFIC PROTEASE"/>
    <property type="match status" value="1"/>
</dbReference>
<dbReference type="SUPFAM" id="SSF54001">
    <property type="entry name" value="Cysteine proteinases"/>
    <property type="match status" value="1"/>
</dbReference>
<dbReference type="Proteomes" id="UP000289152">
    <property type="component" value="Unassembled WGS sequence"/>
</dbReference>
<evidence type="ECO:0000259" key="7">
    <source>
        <dbReference type="PROSITE" id="PS50600"/>
    </source>
</evidence>
<dbReference type="Pfam" id="PF02902">
    <property type="entry name" value="Peptidase_C48"/>
    <property type="match status" value="2"/>
</dbReference>
<dbReference type="InterPro" id="IPR051947">
    <property type="entry name" value="Sentrin-specific_protease"/>
</dbReference>
<feature type="compositionally biased region" description="Polar residues" evidence="6">
    <location>
        <begin position="1526"/>
        <end position="1539"/>
    </location>
</feature>
<feature type="compositionally biased region" description="Polar residues" evidence="6">
    <location>
        <begin position="545"/>
        <end position="557"/>
    </location>
</feature>
<dbReference type="InParanoid" id="A0A4Q1BMK7"/>
<gene>
    <name evidence="8" type="ORF">M231_03670</name>
</gene>
<keyword evidence="5" id="KW-0378">Hydrolase</keyword>
<feature type="compositionally biased region" description="Polar residues" evidence="6">
    <location>
        <begin position="1038"/>
        <end position="1058"/>
    </location>
</feature>
<dbReference type="STRING" id="5217.A0A4Q1BMK7"/>
<dbReference type="Gene3D" id="3.40.395.10">
    <property type="entry name" value="Adenoviral Proteinase, Chain A"/>
    <property type="match status" value="2"/>
</dbReference>
<feature type="compositionally biased region" description="Polar residues" evidence="6">
    <location>
        <begin position="1222"/>
        <end position="1232"/>
    </location>
</feature>
<keyword evidence="3" id="KW-0645">Protease</keyword>
<feature type="compositionally biased region" description="Basic and acidic residues" evidence="6">
    <location>
        <begin position="1021"/>
        <end position="1034"/>
    </location>
</feature>
<evidence type="ECO:0000313" key="9">
    <source>
        <dbReference type="Proteomes" id="UP000289152"/>
    </source>
</evidence>
<feature type="region of interest" description="Disordered" evidence="6">
    <location>
        <begin position="498"/>
        <end position="586"/>
    </location>
</feature>
<feature type="compositionally biased region" description="Basic and acidic residues" evidence="6">
    <location>
        <begin position="1649"/>
        <end position="1673"/>
    </location>
</feature>
<feature type="compositionally biased region" description="Polar residues" evidence="6">
    <location>
        <begin position="167"/>
        <end position="186"/>
    </location>
</feature>
<feature type="compositionally biased region" description="Low complexity" evidence="6">
    <location>
        <begin position="1249"/>
        <end position="1263"/>
    </location>
</feature>
<feature type="compositionally biased region" description="Polar residues" evidence="6">
    <location>
        <begin position="774"/>
        <end position="784"/>
    </location>
</feature>
<evidence type="ECO:0000256" key="2">
    <source>
        <dbReference type="ARBA" id="ARBA00022553"/>
    </source>
</evidence>
<dbReference type="GO" id="GO:0006508">
    <property type="term" value="P:proteolysis"/>
    <property type="evidence" value="ECO:0007669"/>
    <property type="project" value="UniProtKB-KW"/>
</dbReference>
<feature type="region of interest" description="Disordered" evidence="6">
    <location>
        <begin position="1019"/>
        <end position="1344"/>
    </location>
</feature>
<dbReference type="InterPro" id="IPR038765">
    <property type="entry name" value="Papain-like_cys_pep_sf"/>
</dbReference>
<keyword evidence="9" id="KW-1185">Reference proteome</keyword>
<sequence length="1759" mass="197441">MPKPRYDFLNSLNKSYDPDLPSDPKQPRQIPSIEPINLTHSILRHPLTSLNVGAIPSYMRRMEGEQVHGGLRSARGAPRKSDESEVTFLENGHYTPGSQRRIQDIEKKPRVGLHQSFSVYLRVMLTSQASGRKSTDAPYAPGRNTLTNQRTANEIFHGVSEQRRSQHPNGTASSRTSKLPPQITTNHSRKPSGERYVEIDDEPEAGPSRHPTSRGRGGFGSHAKKNGEKGRTSETSISPVKRISDVDSVSLVRSRENSEVSEPVENPDEAWDIDRRPVETQNLRPVVRSSNKIPGVELGRRPKIMMKKDGTIPETKQISKGTKAGPKFHNTASTSLVKSAAIPSSNLSLEVKIVRATCDNARLDVTGMLLRNDAVALFNKSRTHIVNIPFKIISGAPNVCPEAGHPVIFLTAKFQDFADLKALENMIPDHHKVTRGDHDIILQLQPGSESVTAIERFAGIISKGDGQCLTTSTWEPFQELISRAWNSEKPQKKTYNISATQSNRVAHLSSDIQREPKRRRPSLDSNTDAGPSRPRATTKRKPEVENNQTTLAFSISESKPRRRSNRISGQGATNSNRNSPVAPEQFLPLPADRNEELFAYPLTGRSDLSITKGDRWRIEAHEFLNDILVDFGLRHAISNLPPGQSENIHLFNSFFYNKISAKGRNKRDGDSWPAYDNVRKWTKGKNLFEKKFIVVPINEHFHWYFAVIYNPSGILGIPDSNPNPDPDPPPIPNRPVTGSLAPTTPDRRPTSDIPDSRSSIIKQQDEDDLEILNVTESPNGTDTPNDADISRQSIDPIDVISEPNDGETSFVQDDQVSKGVQNMSIDDNSSETDEAWGQPIKTSVLTFVKMQNELVKEVVKEKAEVSPGKKKQLEDYDVWGGEGTWILTFDSLGGAHKAVGTCLTEWLKFEALDKVKDGRVPIKSAQYLEASVPLQPNSSDCGLYLVHYAEQLLSRPQEVLSFIQRRVPYASKDDRPQWDALLQTVWRASEALQLRQTWIVTINSLADEYKRIKATTLPTSDSKDVHNNDHRDEINVPEVQNSNDPSKTHNEGNPTTRLRASPKFSKPPQIGLSASDNPHTNSDIDISTPQNSQHVDDKDEVLIPNSSLPGSWPTGSRSPLSKDMQRSHQRSRSPQKQGNEHIPFRRLSHNDTPSEERPMDLDDDMIDPSLVKGKQPAPAHDVPMTLDDISDSQRSFTIHDSPSDSTTSRYFSVPLPPIDSGRQPSLNRPRQSTPHHRQSPDRRIGPTAGSSPQPGLSLSPSTSIRDELNTYDDKSRTRFYPTSSVEPDPDFVMHNDDIPTHVSPKRKKSPPPRLSFTQYIPKSGHIHASSTQSRLGRSAPHGEHSQNLQLLYGSDNEEDEVDELDQSMELQQEDIRETPESPVLSARPIHMTNHNQPKLPQARPSMDEAEKSPLSSLTTPEFNPLRTGRHVHSEVHVQQIREVRPVRKEDFPLVSRSKDVRQSSSPLPDEPDSDEDIEELRRKTEMNRDDRSSSILPDRRTDDLETDSKKDVDHIMRLRYEDRHGGSSSIYPEISSNEPPTDRNPRSRLGKGARTKPRIKDKLVQSKDGSGMAKGHELIRDMLRKGKDSELQDRMRNGRRDDGGERRNGGVGERRDDGRGRRNGGEGQNDEHEERRDDEKRKSTGGGIVRRENEYGRKERRTDVKGERKQMGFEVELDKRKRYVKEKVDNLDYNSDDGEVLSKESRSAFVDERTGEDDRVVSIKRPASSPTSPRSVGGRKKTKVGNMREKEPIVVSDSD</sequence>
<feature type="compositionally biased region" description="Basic and acidic residues" evidence="6">
    <location>
        <begin position="1479"/>
        <end position="1525"/>
    </location>
</feature>
<organism evidence="8 9">
    <name type="scientific">Tremella mesenterica</name>
    <name type="common">Jelly fungus</name>
    <dbReference type="NCBI Taxonomy" id="5217"/>
    <lineage>
        <taxon>Eukaryota</taxon>
        <taxon>Fungi</taxon>
        <taxon>Dikarya</taxon>
        <taxon>Basidiomycota</taxon>
        <taxon>Agaricomycotina</taxon>
        <taxon>Tremellomycetes</taxon>
        <taxon>Tremellales</taxon>
        <taxon>Tremellaceae</taxon>
        <taxon>Tremella</taxon>
    </lineage>
</organism>
<dbReference type="GO" id="GO:0005737">
    <property type="term" value="C:cytoplasm"/>
    <property type="evidence" value="ECO:0007669"/>
    <property type="project" value="TreeGrafter"/>
</dbReference>
<feature type="compositionally biased region" description="Polar residues" evidence="6">
    <location>
        <begin position="1192"/>
        <end position="1210"/>
    </location>
</feature>
<dbReference type="VEuPathDB" id="FungiDB:TREMEDRAFT_57230"/>
<feature type="domain" description="Ubiquitin-like protease family profile" evidence="7">
    <location>
        <begin position="608"/>
        <end position="952"/>
    </location>
</feature>
<dbReference type="PANTHER" id="PTHR46896:SF3">
    <property type="entry name" value="FI06413P-RELATED"/>
    <property type="match status" value="1"/>
</dbReference>
<feature type="compositionally biased region" description="Polar residues" evidence="6">
    <location>
        <begin position="1104"/>
        <end position="1119"/>
    </location>
</feature>
<evidence type="ECO:0000256" key="5">
    <source>
        <dbReference type="ARBA" id="ARBA00022801"/>
    </source>
</evidence>
<dbReference type="OrthoDB" id="442460at2759"/>
<feature type="region of interest" description="Disordered" evidence="6">
    <location>
        <begin position="1454"/>
        <end position="1673"/>
    </location>
</feature>
<feature type="compositionally biased region" description="Basic and acidic residues" evidence="6">
    <location>
        <begin position="1700"/>
        <end position="1721"/>
    </location>
</feature>
<reference evidence="8 9" key="1">
    <citation type="submission" date="2016-06" db="EMBL/GenBank/DDBJ databases">
        <title>Evolution of pathogenesis and genome organization in the Tremellales.</title>
        <authorList>
            <person name="Cuomo C."/>
            <person name="Litvintseva A."/>
            <person name="Heitman J."/>
            <person name="Chen Y."/>
            <person name="Sun S."/>
            <person name="Springer D."/>
            <person name="Dromer F."/>
            <person name="Young S."/>
            <person name="Zeng Q."/>
            <person name="Chapman S."/>
            <person name="Gujja S."/>
            <person name="Saif S."/>
            <person name="Birren B."/>
        </authorList>
    </citation>
    <scope>NUCLEOTIDE SEQUENCE [LARGE SCALE GENOMIC DNA]</scope>
    <source>
        <strain evidence="8 9">ATCC 28783</strain>
    </source>
</reference>
<feature type="compositionally biased region" description="Basic residues" evidence="6">
    <location>
        <begin position="1546"/>
        <end position="1557"/>
    </location>
</feature>
<feature type="region of interest" description="Disordered" evidence="6">
    <location>
        <begin position="129"/>
        <end position="241"/>
    </location>
</feature>
<dbReference type="InterPro" id="IPR003653">
    <property type="entry name" value="Peptidase_C48_C"/>
</dbReference>
<feature type="compositionally biased region" description="Basic and acidic residues" evidence="6">
    <location>
        <begin position="1138"/>
        <end position="1160"/>
    </location>
</feature>
<evidence type="ECO:0000256" key="3">
    <source>
        <dbReference type="ARBA" id="ARBA00022670"/>
    </source>
</evidence>
<dbReference type="GO" id="GO:0005634">
    <property type="term" value="C:nucleus"/>
    <property type="evidence" value="ECO:0007669"/>
    <property type="project" value="TreeGrafter"/>
</dbReference>
<evidence type="ECO:0000313" key="8">
    <source>
        <dbReference type="EMBL" id="RXK39046.1"/>
    </source>
</evidence>
<dbReference type="GO" id="GO:0016926">
    <property type="term" value="P:protein desumoylation"/>
    <property type="evidence" value="ECO:0007669"/>
    <property type="project" value="TreeGrafter"/>
</dbReference>
<comment type="similarity">
    <text evidence="1">Belongs to the peptidase C48 family.</text>
</comment>
<keyword evidence="2" id="KW-0597">Phosphoprotein</keyword>
<keyword evidence="4" id="KW-0833">Ubl conjugation pathway</keyword>
<feature type="compositionally biased region" description="Basic and acidic residues" evidence="6">
    <location>
        <begin position="1574"/>
        <end position="1642"/>
    </location>
</feature>
<feature type="compositionally biased region" description="Polar residues" evidence="6">
    <location>
        <begin position="566"/>
        <end position="579"/>
    </location>
</feature>
<feature type="region of interest" description="Disordered" evidence="6">
    <location>
        <begin position="1372"/>
        <end position="1436"/>
    </location>
</feature>
<name>A0A4Q1BMK7_TREME</name>
<dbReference type="EMBL" id="SDIL01000037">
    <property type="protein sequence ID" value="RXK39046.1"/>
    <property type="molecule type" value="Genomic_DNA"/>
</dbReference>
<feature type="compositionally biased region" description="Polar residues" evidence="6">
    <location>
        <begin position="1072"/>
        <end position="1093"/>
    </location>
</feature>
<feature type="region of interest" description="Disordered" evidence="6">
    <location>
        <begin position="1"/>
        <end position="30"/>
    </location>
</feature>
<comment type="caution">
    <text evidence="8">The sequence shown here is derived from an EMBL/GenBank/DDBJ whole genome shotgun (WGS) entry which is preliminary data.</text>
</comment>
<accession>A0A4Q1BMK7</accession>
<feature type="compositionally biased region" description="Pro residues" evidence="6">
    <location>
        <begin position="721"/>
        <end position="733"/>
    </location>
</feature>
<feature type="compositionally biased region" description="Acidic residues" evidence="6">
    <location>
        <begin position="1469"/>
        <end position="1478"/>
    </location>
</feature>
<evidence type="ECO:0000256" key="4">
    <source>
        <dbReference type="ARBA" id="ARBA00022786"/>
    </source>
</evidence>
<feature type="region of interest" description="Disordered" evidence="6">
    <location>
        <begin position="719"/>
        <end position="792"/>
    </location>
</feature>
<feature type="compositionally biased region" description="Basic and acidic residues" evidence="6">
    <location>
        <begin position="1264"/>
        <end position="1276"/>
    </location>
</feature>
<dbReference type="PROSITE" id="PS50600">
    <property type="entry name" value="ULP_PROTEASE"/>
    <property type="match status" value="1"/>
</dbReference>
<evidence type="ECO:0000256" key="6">
    <source>
        <dbReference type="SAM" id="MobiDB-lite"/>
    </source>
</evidence>